<gene>
    <name evidence="2" type="ORF">OP10G_3127</name>
</gene>
<dbReference type="RefSeq" id="WP_025229544.1">
    <property type="nucleotide sequence ID" value="NZ_CP007139.1"/>
</dbReference>
<protein>
    <submittedName>
        <fullName evidence="2">Uncharacterized protein</fullName>
    </submittedName>
</protein>
<proteinExistence type="predicted"/>
<dbReference type="EMBL" id="CP007139">
    <property type="protein sequence ID" value="AIE86495.1"/>
    <property type="molecule type" value="Genomic_DNA"/>
</dbReference>
<evidence type="ECO:0000313" key="2">
    <source>
        <dbReference type="EMBL" id="AIE86495.1"/>
    </source>
</evidence>
<dbReference type="KEGG" id="fgi:OP10G_3127"/>
<name>A0A068NUQ2_FIMGI</name>
<sequence length="211" mass="23051">MPTYPAARLLVSADPPVLPDDFQIVRSNMVNGLPHYVDLTKNTRLKIVLPTGLLQPWLDSDPSALAATSEDEKAPHSTDAPEEIGGVSRPALRFAASIAGATIATAPFALGARRTLRDDGDPATGAAIEVALLDWRVYAGTVRGPGDFGSYVQFGWRVANRAVDNFGPPVINPFLWHRLIPILRIESDLGLMIRVIDTRFVQRRYAIRESL</sequence>
<dbReference type="STRING" id="661478.OP10G_3127"/>
<dbReference type="Proteomes" id="UP000027982">
    <property type="component" value="Chromosome"/>
</dbReference>
<accession>A0A068NUQ2</accession>
<evidence type="ECO:0000256" key="1">
    <source>
        <dbReference type="SAM" id="MobiDB-lite"/>
    </source>
</evidence>
<dbReference type="AlphaFoldDB" id="A0A068NUQ2"/>
<evidence type="ECO:0000313" key="3">
    <source>
        <dbReference type="Proteomes" id="UP000027982"/>
    </source>
</evidence>
<keyword evidence="3" id="KW-1185">Reference proteome</keyword>
<reference evidence="2 3" key="1">
    <citation type="journal article" date="2014" name="PLoS ONE">
        <title>The first complete genome sequence of the class fimbriimonadia in the phylum armatimonadetes.</title>
        <authorList>
            <person name="Hu Z.Y."/>
            <person name="Wang Y.Z."/>
            <person name="Im W.T."/>
            <person name="Wang S.Y."/>
            <person name="Zhao G.P."/>
            <person name="Zheng H.J."/>
            <person name="Quan Z.X."/>
        </authorList>
    </citation>
    <scope>NUCLEOTIDE SEQUENCE [LARGE SCALE GENOMIC DNA]</scope>
    <source>
        <strain evidence="2">Gsoil 348</strain>
    </source>
</reference>
<feature type="region of interest" description="Disordered" evidence="1">
    <location>
        <begin position="64"/>
        <end position="84"/>
    </location>
</feature>
<organism evidence="2 3">
    <name type="scientific">Fimbriimonas ginsengisoli Gsoil 348</name>
    <dbReference type="NCBI Taxonomy" id="661478"/>
    <lineage>
        <taxon>Bacteria</taxon>
        <taxon>Bacillati</taxon>
        <taxon>Armatimonadota</taxon>
        <taxon>Fimbriimonadia</taxon>
        <taxon>Fimbriimonadales</taxon>
        <taxon>Fimbriimonadaceae</taxon>
        <taxon>Fimbriimonas</taxon>
    </lineage>
</organism>
<dbReference type="HOGENOM" id="CLU_1303386_0_0_0"/>
<dbReference type="OrthoDB" id="3365894at2"/>